<dbReference type="Proteomes" id="UP000234331">
    <property type="component" value="Unassembled WGS sequence"/>
</dbReference>
<sequence>MASKRQRFAARRKAVGYSQELFAERVGVERSTIVRWESGESEPQPWLRPKIARTLQVSLEQLDSLLAKGDPSDMETADRVDFALRHPASVDLVSVGHLRHQVQQLDERYDRAPSTALLAEAGQCLGRASFLSANAASGRVRRELYAVEAEAATLMGQLVWDASQRRDHASAHRYLDQAVTAARQFRDPVAEGLALLRKSFVALYGERDPRAGLDLTAQTAETTKGTSRVLTGLAALHAAEANAMLGQLRPCEQALMEAEAQFGQIEPTDAAIDLYSPTQFGRLAGSCYLFLKDAKRAQPILEETARELHDRSKSRAIVLGNLTLAAIRQDDLETAAARLHEAIDVIEVTWGGGGLNIVFGAGRELRKWRALPVVQDVYDRLLSLMTAA</sequence>
<dbReference type="SMART" id="SM00530">
    <property type="entry name" value="HTH_XRE"/>
    <property type="match status" value="1"/>
</dbReference>
<dbReference type="CDD" id="cd00093">
    <property type="entry name" value="HTH_XRE"/>
    <property type="match status" value="1"/>
</dbReference>
<evidence type="ECO:0000313" key="3">
    <source>
        <dbReference type="Proteomes" id="UP000234331"/>
    </source>
</evidence>
<dbReference type="Gene3D" id="1.10.260.40">
    <property type="entry name" value="lambda repressor-like DNA-binding domains"/>
    <property type="match status" value="1"/>
</dbReference>
<accession>A0A2I2KPC3</accession>
<dbReference type="GO" id="GO:0003677">
    <property type="term" value="F:DNA binding"/>
    <property type="evidence" value="ECO:0007669"/>
    <property type="project" value="InterPro"/>
</dbReference>
<protein>
    <submittedName>
        <fullName evidence="2">Putative transcriptional regulator</fullName>
    </submittedName>
</protein>
<dbReference type="InterPro" id="IPR010982">
    <property type="entry name" value="Lambda_DNA-bd_dom_sf"/>
</dbReference>
<dbReference type="PROSITE" id="PS50943">
    <property type="entry name" value="HTH_CROC1"/>
    <property type="match status" value="1"/>
</dbReference>
<dbReference type="Pfam" id="PF01381">
    <property type="entry name" value="HTH_3"/>
    <property type="match status" value="1"/>
</dbReference>
<gene>
    <name evidence="2" type="ORF">FRACA_1920011</name>
</gene>
<organism evidence="2 3">
    <name type="scientific">Frankia canadensis</name>
    <dbReference type="NCBI Taxonomy" id="1836972"/>
    <lineage>
        <taxon>Bacteria</taxon>
        <taxon>Bacillati</taxon>
        <taxon>Actinomycetota</taxon>
        <taxon>Actinomycetes</taxon>
        <taxon>Frankiales</taxon>
        <taxon>Frankiaceae</taxon>
        <taxon>Frankia</taxon>
    </lineage>
</organism>
<evidence type="ECO:0000313" key="2">
    <source>
        <dbReference type="EMBL" id="SNQ47515.1"/>
    </source>
</evidence>
<dbReference type="AlphaFoldDB" id="A0A2I2KPC3"/>
<name>A0A2I2KPC3_9ACTN</name>
<reference evidence="2 3" key="1">
    <citation type="submission" date="2017-06" db="EMBL/GenBank/DDBJ databases">
        <authorList>
            <person name="Kim H.J."/>
            <person name="Triplett B.A."/>
        </authorList>
    </citation>
    <scope>NUCLEOTIDE SEQUENCE [LARGE SCALE GENOMIC DNA]</scope>
    <source>
        <strain evidence="2">FRACA_ARgP5</strain>
    </source>
</reference>
<dbReference type="RefSeq" id="WP_101831351.1">
    <property type="nucleotide sequence ID" value="NZ_FZMO01000104.1"/>
</dbReference>
<keyword evidence="3" id="KW-1185">Reference proteome</keyword>
<dbReference type="SUPFAM" id="SSF47413">
    <property type="entry name" value="lambda repressor-like DNA-binding domains"/>
    <property type="match status" value="1"/>
</dbReference>
<dbReference type="OrthoDB" id="3831424at2"/>
<feature type="domain" description="HTH cro/C1-type" evidence="1">
    <location>
        <begin position="8"/>
        <end position="62"/>
    </location>
</feature>
<dbReference type="InterPro" id="IPR001387">
    <property type="entry name" value="Cro/C1-type_HTH"/>
</dbReference>
<proteinExistence type="predicted"/>
<dbReference type="EMBL" id="FZMO01000104">
    <property type="protein sequence ID" value="SNQ47515.1"/>
    <property type="molecule type" value="Genomic_DNA"/>
</dbReference>
<evidence type="ECO:0000259" key="1">
    <source>
        <dbReference type="PROSITE" id="PS50943"/>
    </source>
</evidence>